<dbReference type="Gene3D" id="3.40.190.10">
    <property type="entry name" value="Periplasmic binding protein-like II"/>
    <property type="match status" value="2"/>
</dbReference>
<evidence type="ECO:0000313" key="2">
    <source>
        <dbReference type="Proteomes" id="UP001589628"/>
    </source>
</evidence>
<keyword evidence="2" id="KW-1185">Reference proteome</keyword>
<dbReference type="PANTHER" id="PTHR38834">
    <property type="entry name" value="PERIPLASMIC SUBSTRATE BINDING PROTEIN FAMILY 3"/>
    <property type="match status" value="1"/>
</dbReference>
<dbReference type="EMBL" id="JBHLZN010000004">
    <property type="protein sequence ID" value="MFB9887352.1"/>
    <property type="molecule type" value="Genomic_DNA"/>
</dbReference>
<organism evidence="1 2">
    <name type="scientific">Balneatrix alpica</name>
    <dbReference type="NCBI Taxonomy" id="75684"/>
    <lineage>
        <taxon>Bacteria</taxon>
        <taxon>Pseudomonadati</taxon>
        <taxon>Pseudomonadota</taxon>
        <taxon>Gammaproteobacteria</taxon>
        <taxon>Oceanospirillales</taxon>
        <taxon>Balneatrichaceae</taxon>
        <taxon>Balneatrix</taxon>
    </lineage>
</organism>
<protein>
    <submittedName>
        <fullName evidence="1">Substrate-binding periplasmic protein</fullName>
    </submittedName>
</protein>
<proteinExistence type="predicted"/>
<name>A0ABV5ZDI1_9GAMM</name>
<dbReference type="Proteomes" id="UP001589628">
    <property type="component" value="Unassembled WGS sequence"/>
</dbReference>
<gene>
    <name evidence="1" type="ORF">ACFFLH_13105</name>
</gene>
<comment type="caution">
    <text evidence="1">The sequence shown here is derived from an EMBL/GenBank/DDBJ whole genome shotgun (WGS) entry which is preliminary data.</text>
</comment>
<dbReference type="SUPFAM" id="SSF53850">
    <property type="entry name" value="Periplasmic binding protein-like II"/>
    <property type="match status" value="1"/>
</dbReference>
<sequence length="287" mass="32233">MSLRCYPGLALPPILTLYTAVLGLLLPLLSWANPHNLALEIYTQEFPPLHFADSQGQLEGCLIEPIQTLVQRAQQRYPFTSHPIAIVPLKRALYLAQSHAHVLAFSIARTPEREDDFHWIGPLLTNQVAAYRLASRTDIQASELAQLLDKGLRIGSQSQSNIEEHLLSLGFGSQPHYSTIDNVDRNSRNIERLLAGHIDVLIFPELSLPSRLCELGIAADTLERIGPIPALSQPLWLLASLSTPAELVQVLRDELSRLTQAPEFMQDKQRQLQQWQQQRCLALPQQD</sequence>
<dbReference type="RefSeq" id="WP_155889019.1">
    <property type="nucleotide sequence ID" value="NZ_JBHLZN010000004.1"/>
</dbReference>
<dbReference type="PANTHER" id="PTHR38834:SF3">
    <property type="entry name" value="SOLUTE-BINDING PROTEIN FAMILY 3_N-TERMINAL DOMAIN-CONTAINING PROTEIN"/>
    <property type="match status" value="1"/>
</dbReference>
<evidence type="ECO:0000313" key="1">
    <source>
        <dbReference type="EMBL" id="MFB9887352.1"/>
    </source>
</evidence>
<accession>A0ABV5ZDI1</accession>
<reference evidence="1 2" key="1">
    <citation type="submission" date="2024-09" db="EMBL/GenBank/DDBJ databases">
        <authorList>
            <person name="Sun Q."/>
            <person name="Mori K."/>
        </authorList>
    </citation>
    <scope>NUCLEOTIDE SEQUENCE [LARGE SCALE GENOMIC DNA]</scope>
    <source>
        <strain evidence="1 2">ATCC 51285</strain>
    </source>
</reference>